<organism evidence="1">
    <name type="scientific">uncultured marine virus</name>
    <dbReference type="NCBI Taxonomy" id="186617"/>
    <lineage>
        <taxon>Viruses</taxon>
        <taxon>environmental samples</taxon>
    </lineage>
</organism>
<protein>
    <submittedName>
        <fullName evidence="1">Uncharacterized protein</fullName>
    </submittedName>
</protein>
<evidence type="ECO:0000313" key="1">
    <source>
        <dbReference type="EMBL" id="AKH47829.1"/>
    </source>
</evidence>
<proteinExistence type="predicted"/>
<name>A0A0F7L5M9_9VIRU</name>
<reference evidence="1" key="2">
    <citation type="submission" date="2015-03" db="EMBL/GenBank/DDBJ databases">
        <authorList>
            <person name="Chow C.-E.T."/>
            <person name="Winget D.M."/>
            <person name="White R.A.III."/>
            <person name="Hallam S.J."/>
            <person name="Suttle C.A."/>
        </authorList>
    </citation>
    <scope>NUCLEOTIDE SEQUENCE</scope>
    <source>
        <strain evidence="1">Oxic1_4</strain>
    </source>
</reference>
<dbReference type="EMBL" id="KR029599">
    <property type="protein sequence ID" value="AKH47829.1"/>
    <property type="molecule type" value="Genomic_DNA"/>
</dbReference>
<accession>A0A0F7L5M9</accession>
<reference evidence="1" key="1">
    <citation type="journal article" date="2015" name="Front. Microbiol.">
        <title>Combining genomic sequencing methods to explore viral diversity and reveal potential virus-host interactions.</title>
        <authorList>
            <person name="Chow C.E."/>
            <person name="Winget D.M."/>
            <person name="White R.A.III."/>
            <person name="Hallam S.J."/>
            <person name="Suttle C.A."/>
        </authorList>
    </citation>
    <scope>NUCLEOTIDE SEQUENCE</scope>
    <source>
        <strain evidence="1">Oxic1_4</strain>
    </source>
</reference>
<sequence>MISSCFSRRASSFCRCSVTLSAFSRMEVKSSFVGVTSVSMSPNVSEISSSVRLIRISFIASRPISSTSAILAASASPYMLLARCSNRWDPIKSWMSTTLPACLALNISETPVPMVACFSVKNSNRFISWFARSVNS</sequence>